<organism evidence="10 11">
    <name type="scientific">Steinernema glaseri</name>
    <dbReference type="NCBI Taxonomy" id="37863"/>
    <lineage>
        <taxon>Eukaryota</taxon>
        <taxon>Metazoa</taxon>
        <taxon>Ecdysozoa</taxon>
        <taxon>Nematoda</taxon>
        <taxon>Chromadorea</taxon>
        <taxon>Rhabditida</taxon>
        <taxon>Tylenchina</taxon>
        <taxon>Panagrolaimomorpha</taxon>
        <taxon>Strongyloidoidea</taxon>
        <taxon>Steinernematidae</taxon>
        <taxon>Steinernema</taxon>
    </lineage>
</organism>
<dbReference type="GO" id="GO:0004511">
    <property type="term" value="F:tyrosine 3-monooxygenase activity"/>
    <property type="evidence" value="ECO:0007669"/>
    <property type="project" value="TreeGrafter"/>
</dbReference>
<reference evidence="11" key="1">
    <citation type="submission" date="2016-11" db="UniProtKB">
        <authorList>
            <consortium name="WormBaseParasite"/>
        </authorList>
    </citation>
    <scope>IDENTIFICATION</scope>
</reference>
<comment type="cofactor">
    <cofactor evidence="1 7">
        <name>Fe(2+)</name>
        <dbReference type="ChEBI" id="CHEBI:29033"/>
    </cofactor>
</comment>
<dbReference type="Proteomes" id="UP000095287">
    <property type="component" value="Unplaced"/>
</dbReference>
<keyword evidence="5 7" id="KW-0408">Iron</keyword>
<feature type="binding site" evidence="7">
    <location>
        <position position="369"/>
    </location>
    <ligand>
        <name>Fe cation</name>
        <dbReference type="ChEBI" id="CHEBI:24875"/>
    </ligand>
</feature>
<evidence type="ECO:0000256" key="4">
    <source>
        <dbReference type="ARBA" id="ARBA00023002"/>
    </source>
</evidence>
<evidence type="ECO:0000313" key="10">
    <source>
        <dbReference type="Proteomes" id="UP000095287"/>
    </source>
</evidence>
<name>A0A1I8AR75_9BILA</name>
<evidence type="ECO:0000256" key="8">
    <source>
        <dbReference type="SAM" id="MobiDB-lite"/>
    </source>
</evidence>
<evidence type="ECO:0000256" key="3">
    <source>
        <dbReference type="ARBA" id="ARBA00022723"/>
    </source>
</evidence>
<feature type="region of interest" description="Disordered" evidence="8">
    <location>
        <begin position="1"/>
        <end position="23"/>
    </location>
</feature>
<sequence length="535" mass="61127">MAEQKRISMRRDSLVRQASEDRQAIEGLKRKNTQNHRQQLEKTRGRRVSLEGSMYIHSISLQILEKLNDEGVDLIWSSAEDEQMNFNVFLSPTPSGKSHPPQEIRYTQAGITVAHLETRLVKKYDTIDENDEETSLSEDKPPASRDMVSDKQRQFEILFDCVGTKSAFLDAATKIVIENAVKKFELYNAVEKARPSIPWFPRHVSDLDKCAHVVTKYEPTTDPRHPGHGDDAYIARRAALNQIANDYRHGHAIPHVDYSDAEHETWAAVYARLKSLHESHTCKEYRENLRKMEEAGVITPYKIPQLSDINHYLQQRTGFQLRPCGGLLSARDFLASLAFRVFQATQYVRHTESPHHSPEPDVIHEILGHCPMFADPVMAQFSQEIGLLSLGATDEQIEQLATVYWFIIEFGLCEEDGKLKAIGAGLISAYGELIHACSDTPEHRAFEPATTALQPYEDVDYQPIYFVAKSIFDAMSRLRQYAKSFSKPFSVMYDPFTQTVDVIDQPRQLERWMEKLKTDLSTLTDAFDTMSTKKD</sequence>
<keyword evidence="3 7" id="KW-0479">Metal-binding</keyword>
<dbReference type="Gene3D" id="1.10.800.10">
    <property type="entry name" value="Aromatic amino acid hydroxylase"/>
    <property type="match status" value="1"/>
</dbReference>
<evidence type="ECO:0000256" key="1">
    <source>
        <dbReference type="ARBA" id="ARBA00001954"/>
    </source>
</evidence>
<keyword evidence="10" id="KW-1185">Reference proteome</keyword>
<dbReference type="InterPro" id="IPR018301">
    <property type="entry name" value="ArAA_hydroxylase_Fe/CU_BS"/>
</dbReference>
<protein>
    <submittedName>
        <fullName evidence="11">BH4_AAA_HYDROXYL_2 domain-containing protein</fullName>
    </submittedName>
</protein>
<keyword evidence="6" id="KW-0503">Monooxygenase</keyword>
<dbReference type="GO" id="GO:0006585">
    <property type="term" value="P:dopamine biosynthetic process from tyrosine"/>
    <property type="evidence" value="ECO:0007669"/>
    <property type="project" value="TreeGrafter"/>
</dbReference>
<accession>A0A1I8AR75</accession>
<dbReference type="InterPro" id="IPR001273">
    <property type="entry name" value="ArAA_hydroxylase"/>
</dbReference>
<dbReference type="GO" id="GO:0005506">
    <property type="term" value="F:iron ion binding"/>
    <property type="evidence" value="ECO:0007669"/>
    <property type="project" value="InterPro"/>
</dbReference>
<feature type="domain" description="Biopterin-dependent aromatic amino acid hydroxylase family profile" evidence="9">
    <location>
        <begin position="185"/>
        <end position="531"/>
    </location>
</feature>
<dbReference type="PROSITE" id="PS51410">
    <property type="entry name" value="BH4_AAA_HYDROXYL_2"/>
    <property type="match status" value="1"/>
</dbReference>
<dbReference type="PANTHER" id="PTHR11473">
    <property type="entry name" value="AROMATIC AMINO ACID HYDROXYLASE"/>
    <property type="match status" value="1"/>
</dbReference>
<dbReference type="SUPFAM" id="SSF56534">
    <property type="entry name" value="Aromatic aminoacid monoxygenases, catalytic and oligomerization domains"/>
    <property type="match status" value="1"/>
</dbReference>
<dbReference type="GO" id="GO:0043204">
    <property type="term" value="C:perikaryon"/>
    <property type="evidence" value="ECO:0007669"/>
    <property type="project" value="TreeGrafter"/>
</dbReference>
<dbReference type="InterPro" id="IPR036329">
    <property type="entry name" value="Aro-AA_hydroxylase_C_sf"/>
</dbReference>
<dbReference type="PANTHER" id="PTHR11473:SF15">
    <property type="entry name" value="TYROSINE 3-MONOOXYGENASE"/>
    <property type="match status" value="1"/>
</dbReference>
<evidence type="ECO:0000256" key="2">
    <source>
        <dbReference type="ARBA" id="ARBA00009712"/>
    </source>
</evidence>
<evidence type="ECO:0000256" key="7">
    <source>
        <dbReference type="PIRSR" id="PIRSR601273-2"/>
    </source>
</evidence>
<comment type="similarity">
    <text evidence="2">Belongs to the biopterin-dependent aromatic amino acid hydroxylase family.</text>
</comment>
<dbReference type="GO" id="GO:0030424">
    <property type="term" value="C:axon"/>
    <property type="evidence" value="ECO:0007669"/>
    <property type="project" value="TreeGrafter"/>
</dbReference>
<feature type="binding site" evidence="7">
    <location>
        <position position="409"/>
    </location>
    <ligand>
        <name>Fe cation</name>
        <dbReference type="ChEBI" id="CHEBI:24875"/>
    </ligand>
</feature>
<dbReference type="PRINTS" id="PR00372">
    <property type="entry name" value="FYWHYDRXLASE"/>
</dbReference>
<feature type="binding site" evidence="7">
    <location>
        <position position="364"/>
    </location>
    <ligand>
        <name>Fe cation</name>
        <dbReference type="ChEBI" id="CHEBI:24875"/>
    </ligand>
</feature>
<dbReference type="InterPro" id="IPR019774">
    <property type="entry name" value="Aromatic-AA_hydroxylase_C"/>
</dbReference>
<evidence type="ECO:0000256" key="5">
    <source>
        <dbReference type="ARBA" id="ARBA00023004"/>
    </source>
</evidence>
<dbReference type="GO" id="GO:0005737">
    <property type="term" value="C:cytoplasm"/>
    <property type="evidence" value="ECO:0007669"/>
    <property type="project" value="TreeGrafter"/>
</dbReference>
<dbReference type="Pfam" id="PF00351">
    <property type="entry name" value="Biopterin_H"/>
    <property type="match status" value="1"/>
</dbReference>
<proteinExistence type="inferred from homology"/>
<evidence type="ECO:0000256" key="6">
    <source>
        <dbReference type="ARBA" id="ARBA00023033"/>
    </source>
</evidence>
<dbReference type="FunFam" id="1.10.800.10:FF:000004">
    <property type="entry name" value="Tyrosine 3-monooxygenase"/>
    <property type="match status" value="1"/>
</dbReference>
<evidence type="ECO:0000259" key="9">
    <source>
        <dbReference type="PROSITE" id="PS51410"/>
    </source>
</evidence>
<evidence type="ECO:0000313" key="11">
    <source>
        <dbReference type="WBParaSite" id="L893_g823.t1"/>
    </source>
</evidence>
<keyword evidence="4" id="KW-0560">Oxidoreductase</keyword>
<dbReference type="AlphaFoldDB" id="A0A1I8AR75"/>
<dbReference type="WBParaSite" id="L893_g823.t1">
    <property type="protein sequence ID" value="L893_g823.t1"/>
    <property type="gene ID" value="L893_g823"/>
</dbReference>
<dbReference type="PROSITE" id="PS00367">
    <property type="entry name" value="BH4_AAA_HYDROXYL_1"/>
    <property type="match status" value="1"/>
</dbReference>
<dbReference type="InterPro" id="IPR036951">
    <property type="entry name" value="ArAA_hydroxylase_sf"/>
</dbReference>